<dbReference type="GeneID" id="5025676"/>
<dbReference type="RefSeq" id="XP_001439888.1">
    <property type="nucleotide sequence ID" value="XM_001439851.1"/>
</dbReference>
<reference evidence="1 3" key="1">
    <citation type="journal article" date="2006" name="Nature">
        <title>Global trends of whole-genome duplications revealed by the ciliate Paramecium tetraurelia.</title>
        <authorList>
            <consortium name="Genoscope"/>
            <person name="Aury J.-M."/>
            <person name="Jaillon O."/>
            <person name="Duret L."/>
            <person name="Noel B."/>
            <person name="Jubin C."/>
            <person name="Porcel B.M."/>
            <person name="Segurens B."/>
            <person name="Daubin V."/>
            <person name="Anthouard V."/>
            <person name="Aiach N."/>
            <person name="Arnaiz O."/>
            <person name="Billaut A."/>
            <person name="Beisson J."/>
            <person name="Blanc I."/>
            <person name="Bouhouche K."/>
            <person name="Camara F."/>
            <person name="Duharcourt S."/>
            <person name="Guigo R."/>
            <person name="Gogendeau D."/>
            <person name="Katinka M."/>
            <person name="Keller A.-M."/>
            <person name="Kissmehl R."/>
            <person name="Klotz C."/>
            <person name="Koll F."/>
            <person name="Le Moue A."/>
            <person name="Lepere C."/>
            <person name="Malinsky S."/>
            <person name="Nowacki M."/>
            <person name="Nowak J.K."/>
            <person name="Plattner H."/>
            <person name="Poulain J."/>
            <person name="Ruiz F."/>
            <person name="Serrano V."/>
            <person name="Zagulski M."/>
            <person name="Dessen P."/>
            <person name="Betermier M."/>
            <person name="Weissenbach J."/>
            <person name="Scarpelli C."/>
            <person name="Schachter V."/>
            <person name="Sperling L."/>
            <person name="Meyer E."/>
            <person name="Cohen J."/>
            <person name="Wincker P."/>
        </authorList>
    </citation>
    <scope>NUCLEOTIDE SEQUENCE [LARGE SCALE GENOMIC DNA]</scope>
    <source>
        <strain evidence="1 3">Stock d4-2</strain>
    </source>
</reference>
<dbReference type="InParanoid" id="A0CNX4"/>
<dbReference type="EMBL" id="CT868124">
    <property type="protein sequence ID" value="CAK72491.1"/>
    <property type="molecule type" value="Genomic_DNA"/>
</dbReference>
<evidence type="ECO:0000313" key="1">
    <source>
        <dbReference type="EMBL" id="CAK72491.1"/>
    </source>
</evidence>
<dbReference type="KEGG" id="ptm:GSPATT00038760001"/>
<evidence type="ECO:0000313" key="3">
    <source>
        <dbReference type="Proteomes" id="UP000000600"/>
    </source>
</evidence>
<dbReference type="HOGENOM" id="CLU_2282887_0_0_1"/>
<protein>
    <submittedName>
        <fullName evidence="1">Chromosome undetermined scaffold_224, whole genome shotgun sequence</fullName>
    </submittedName>
    <submittedName>
        <fullName evidence="2">Chromosome undetermined scaffold_67, whole genome shotgun sequence</fullName>
    </submittedName>
</protein>
<gene>
    <name evidence="2" type="ORF">GSPATT00021107001</name>
    <name evidence="1" type="ORF">GSPATT00038760001</name>
</gene>
<evidence type="ECO:0000313" key="2">
    <source>
        <dbReference type="EMBL" id="CAK87464.1"/>
    </source>
</evidence>
<dbReference type="KEGG" id="ptm:GSPATT00021107001"/>
<reference evidence="1" key="2">
    <citation type="submission" date="2006-03" db="EMBL/GenBank/DDBJ databases">
        <authorList>
            <consortium name="Genoscope"/>
        </authorList>
    </citation>
    <scope>NUCLEOTIDE SEQUENCE</scope>
    <source>
        <strain evidence="1">Stock d4-2</strain>
    </source>
</reference>
<dbReference type="AlphaFoldDB" id="A0CNX4"/>
<name>A0CNX4_PARTE</name>
<dbReference type="EMBL" id="CT868618">
    <property type="protein sequence ID" value="CAK87464.1"/>
    <property type="molecule type" value="Genomic_DNA"/>
</dbReference>
<organism evidence="1 3">
    <name type="scientific">Paramecium tetraurelia</name>
    <dbReference type="NCBI Taxonomy" id="5888"/>
    <lineage>
        <taxon>Eukaryota</taxon>
        <taxon>Sar</taxon>
        <taxon>Alveolata</taxon>
        <taxon>Ciliophora</taxon>
        <taxon>Intramacronucleata</taxon>
        <taxon>Oligohymenophorea</taxon>
        <taxon>Peniculida</taxon>
        <taxon>Parameciidae</taxon>
        <taxon>Paramecium</taxon>
    </lineage>
</organism>
<dbReference type="Proteomes" id="UP000000600">
    <property type="component" value="Unassembled WGS sequence"/>
</dbReference>
<keyword evidence="3" id="KW-1185">Reference proteome</keyword>
<sequence>MLDEVQIIIVFAIVDNYLCCDCIDFNSKKIKLIHYTKCRFDFSITNQEYFFSKISQQGNLYGNLQNLSNDYIISRFSSFRIIINLLKYIINGFNQSGYSNQN</sequence>
<proteinExistence type="predicted"/>
<dbReference type="RefSeq" id="XP_001454861.1">
    <property type="nucleotide sequence ID" value="XM_001454824.1"/>
</dbReference>
<dbReference type="GeneID" id="5040646"/>
<accession>A0CNX4</accession>